<organism evidence="2 3">
    <name type="scientific">Halopelagius inordinatus</name>
    <dbReference type="NCBI Taxonomy" id="553467"/>
    <lineage>
        <taxon>Archaea</taxon>
        <taxon>Methanobacteriati</taxon>
        <taxon>Methanobacteriota</taxon>
        <taxon>Stenosarchaea group</taxon>
        <taxon>Halobacteria</taxon>
        <taxon>Halobacteriales</taxon>
        <taxon>Haloferacaceae</taxon>
    </lineage>
</organism>
<evidence type="ECO:0000259" key="1">
    <source>
        <dbReference type="PROSITE" id="PS51352"/>
    </source>
</evidence>
<dbReference type="CDD" id="cd02947">
    <property type="entry name" value="TRX_family"/>
    <property type="match status" value="1"/>
</dbReference>
<dbReference type="InterPro" id="IPR013766">
    <property type="entry name" value="Thioredoxin_domain"/>
</dbReference>
<dbReference type="SUPFAM" id="SSF52833">
    <property type="entry name" value="Thioredoxin-like"/>
    <property type="match status" value="1"/>
</dbReference>
<dbReference type="PANTHER" id="PTHR43601">
    <property type="entry name" value="THIOREDOXIN, MITOCHONDRIAL"/>
    <property type="match status" value="1"/>
</dbReference>
<dbReference type="PANTHER" id="PTHR43601:SF3">
    <property type="entry name" value="THIOREDOXIN, MITOCHONDRIAL"/>
    <property type="match status" value="1"/>
</dbReference>
<dbReference type="EMBL" id="FOOQ01000002">
    <property type="protein sequence ID" value="SFG36916.1"/>
    <property type="molecule type" value="Genomic_DNA"/>
</dbReference>
<keyword evidence="3" id="KW-1185">Reference proteome</keyword>
<gene>
    <name evidence="2" type="ORF">SAMN04488063_1828</name>
</gene>
<name>A0A1I2RGL4_9EURY</name>
<dbReference type="PROSITE" id="PS51352">
    <property type="entry name" value="THIOREDOXIN_2"/>
    <property type="match status" value="1"/>
</dbReference>
<reference evidence="3" key="1">
    <citation type="submission" date="2016-10" db="EMBL/GenBank/DDBJ databases">
        <authorList>
            <person name="Varghese N."/>
            <person name="Submissions S."/>
        </authorList>
    </citation>
    <scope>NUCLEOTIDE SEQUENCE [LARGE SCALE GENOMIC DNA]</scope>
    <source>
        <strain evidence="3">CGMCC 1.7739</strain>
    </source>
</reference>
<dbReference type="Proteomes" id="UP000198876">
    <property type="component" value="Unassembled WGS sequence"/>
</dbReference>
<evidence type="ECO:0000313" key="3">
    <source>
        <dbReference type="Proteomes" id="UP000198876"/>
    </source>
</evidence>
<dbReference type="STRING" id="553467.SAMN04488063_1828"/>
<dbReference type="OrthoDB" id="267941at2157"/>
<dbReference type="RefSeq" id="WP_092891427.1">
    <property type="nucleotide sequence ID" value="NZ_FOOQ01000002.1"/>
</dbReference>
<sequence>MSADTPSSDAEPPTKPVHVESEAELDALVADHELVLVDFYTKGCTLCQSIEPVLGNVARAEENLVVAMCNPRDDLSLVERFDVRSVPTLLLFEDGDAVGRLAEGFRGAEAIVEFVRDARTESRR</sequence>
<dbReference type="GO" id="GO:0045454">
    <property type="term" value="P:cell redox homeostasis"/>
    <property type="evidence" value="ECO:0007669"/>
    <property type="project" value="TreeGrafter"/>
</dbReference>
<accession>A0A1I2RGL4</accession>
<dbReference type="Gene3D" id="3.40.30.10">
    <property type="entry name" value="Glutaredoxin"/>
    <property type="match status" value="1"/>
</dbReference>
<dbReference type="Pfam" id="PF00085">
    <property type="entry name" value="Thioredoxin"/>
    <property type="match status" value="1"/>
</dbReference>
<protein>
    <submittedName>
        <fullName evidence="2">Thioredoxin</fullName>
    </submittedName>
</protein>
<dbReference type="AlphaFoldDB" id="A0A1I2RGL4"/>
<proteinExistence type="predicted"/>
<dbReference type="InterPro" id="IPR036249">
    <property type="entry name" value="Thioredoxin-like_sf"/>
</dbReference>
<feature type="domain" description="Thioredoxin" evidence="1">
    <location>
        <begin position="1"/>
        <end position="120"/>
    </location>
</feature>
<evidence type="ECO:0000313" key="2">
    <source>
        <dbReference type="EMBL" id="SFG36916.1"/>
    </source>
</evidence>